<keyword evidence="3" id="KW-1185">Reference proteome</keyword>
<protein>
    <recommendedName>
        <fullName evidence="1">DUF5615 domain-containing protein</fullName>
    </recommendedName>
</protein>
<dbReference type="SUPFAM" id="SSF88723">
    <property type="entry name" value="PIN domain-like"/>
    <property type="match status" value="1"/>
</dbReference>
<dbReference type="EMBL" id="RXPE01000001">
    <property type="protein sequence ID" value="RTR30931.1"/>
    <property type="molecule type" value="Genomic_DNA"/>
</dbReference>
<dbReference type="AlphaFoldDB" id="A0A431W688"/>
<gene>
    <name evidence="2" type="ORF">EJ104_01410</name>
</gene>
<dbReference type="Pfam" id="PF18480">
    <property type="entry name" value="DUF5615"/>
    <property type="match status" value="1"/>
</dbReference>
<proteinExistence type="predicted"/>
<accession>A0A431W688</accession>
<evidence type="ECO:0000259" key="1">
    <source>
        <dbReference type="Pfam" id="PF18480"/>
    </source>
</evidence>
<dbReference type="RefSeq" id="WP_126350959.1">
    <property type="nucleotide sequence ID" value="NZ_CP086380.1"/>
</dbReference>
<sequence>MRYEQRGDLHLGPLWLDAHLPPALAPWLRETFGIEAYSAAYLGLRDAEDAAIFAQAREAGAVIVSKDADFLERVVRLGPPPRLIYLTCGNTSKAALKILFERQFEQIAILLESGEAVVEVSG</sequence>
<organism evidence="2 3">
    <name type="scientific">Deinococcus radiophilus</name>
    <dbReference type="NCBI Taxonomy" id="32062"/>
    <lineage>
        <taxon>Bacteria</taxon>
        <taxon>Thermotogati</taxon>
        <taxon>Deinococcota</taxon>
        <taxon>Deinococci</taxon>
        <taxon>Deinococcales</taxon>
        <taxon>Deinococcaceae</taxon>
        <taxon>Deinococcus</taxon>
    </lineage>
</organism>
<dbReference type="Proteomes" id="UP000277766">
    <property type="component" value="Unassembled WGS sequence"/>
</dbReference>
<evidence type="ECO:0000313" key="2">
    <source>
        <dbReference type="EMBL" id="RTR30931.1"/>
    </source>
</evidence>
<comment type="caution">
    <text evidence="2">The sequence shown here is derived from an EMBL/GenBank/DDBJ whole genome shotgun (WGS) entry which is preliminary data.</text>
</comment>
<reference evidence="2 3" key="1">
    <citation type="submission" date="2018-12" db="EMBL/GenBank/DDBJ databases">
        <title>Deinococcus radiophilus ATCC 27603 genome sequencing and assembly.</title>
        <authorList>
            <person name="Maclea K.S."/>
            <person name="Maynard C.R."/>
        </authorList>
    </citation>
    <scope>NUCLEOTIDE SEQUENCE [LARGE SCALE GENOMIC DNA]</scope>
    <source>
        <strain evidence="2 3">ATCC 27603</strain>
    </source>
</reference>
<feature type="domain" description="DUF5615" evidence="1">
    <location>
        <begin position="14"/>
        <end position="118"/>
    </location>
</feature>
<dbReference type="InterPro" id="IPR029060">
    <property type="entry name" value="PIN-like_dom_sf"/>
</dbReference>
<name>A0A431W688_9DEIO</name>
<dbReference type="OrthoDB" id="334367at2"/>
<evidence type="ECO:0000313" key="3">
    <source>
        <dbReference type="Proteomes" id="UP000277766"/>
    </source>
</evidence>
<dbReference type="InterPro" id="IPR041049">
    <property type="entry name" value="DUF5615"/>
</dbReference>